<protein>
    <submittedName>
        <fullName evidence="3">Glycosyltransferase involved in cell wall biosynthesis</fullName>
    </submittedName>
</protein>
<dbReference type="InterPro" id="IPR019734">
    <property type="entry name" value="TPR_rpt"/>
</dbReference>
<dbReference type="InterPro" id="IPR011990">
    <property type="entry name" value="TPR-like_helical_dom_sf"/>
</dbReference>
<dbReference type="InterPro" id="IPR001296">
    <property type="entry name" value="Glyco_trans_1"/>
</dbReference>
<dbReference type="Gene3D" id="3.40.50.2000">
    <property type="entry name" value="Glycogen Phosphorylase B"/>
    <property type="match status" value="1"/>
</dbReference>
<dbReference type="GO" id="GO:0016757">
    <property type="term" value="F:glycosyltransferase activity"/>
    <property type="evidence" value="ECO:0007669"/>
    <property type="project" value="InterPro"/>
</dbReference>
<dbReference type="OrthoDB" id="9790710at2"/>
<keyword evidence="1" id="KW-0802">TPR repeat</keyword>
<gene>
    <name evidence="3" type="ORF">C8P66_10395</name>
</gene>
<dbReference type="SUPFAM" id="SSF48452">
    <property type="entry name" value="TPR-like"/>
    <property type="match status" value="1"/>
</dbReference>
<accession>A0A2W7INJ4</accession>
<name>A0A2W7INJ4_9PROT</name>
<dbReference type="EMBL" id="QKYU01000003">
    <property type="protein sequence ID" value="PZW49069.1"/>
    <property type="molecule type" value="Genomic_DNA"/>
</dbReference>
<dbReference type="Proteomes" id="UP000249688">
    <property type="component" value="Unassembled WGS sequence"/>
</dbReference>
<dbReference type="PROSITE" id="PS50005">
    <property type="entry name" value="TPR"/>
    <property type="match status" value="1"/>
</dbReference>
<sequence length="731" mass="78546">MSGSDAFDTPLGRADAARDRGEWSDAAAGYAEHLAAHPGDWRSLVQQGHALKEDGQFDSALAAYSAAEALAPDDADLQLQIGHLMKLQGRTEAAALRYAHAAVLDPANTEAALEAAASARLLPRGMPQPSRPGPSGADPKLVFDVTDMLDHFRVRRTPTGIQRVTLGILGPLLEGGLPPGAASGLPIAFAIFDPGVGLWRRVDRGSFAALAALSRTGATIDDPDWVAATKQMDLSRAKAGPMRFAPGAVLVNLGNAFGMPDYYRGLRWAIQTAGVRWLPFVHDCVPLEVPEHCLGDMVRDYARWFAGFGLHASGFLCNSENTRADVTRHLARLLPGHRLEGSVILLDADPRGAAPAAIALAEVQGLRPGEPFVLFCATIESRKDHHLVFSAWLTLLRKHGPARIPRLVCAGRQGWHAQAALDLLAQSPQLRRHVVLTGEISDDALAALYGACAFTVYNTHYEGWGLPVTESIAHGKVPVVPRHSSLIEAGGDWAAYFTPRSEPDLVAVLEPLMLDPAALEAATARLADAKMRSWSDLTLGVLEAVRALPELTLPQPKIEAGYRYPTVLSRSSRPELSLALADRLRDGNGWFPAENWGVWSRPGPAAVAVPLPAALLGAPLRLYLDIRPPPLALTLRITARAGNRGIGTEIPIHPGPDLTFAFELPELEDAEFLHLDLDTGPGIRLSDLGTDDIRSIGIGLRGVMLCRADDLLSRLAYVESLRTSTRMAEAQ</sequence>
<reference evidence="3 4" key="1">
    <citation type="submission" date="2018-06" db="EMBL/GenBank/DDBJ databases">
        <title>Genomic Encyclopedia of Archaeal and Bacterial Type Strains, Phase II (KMG-II): from individual species to whole genera.</title>
        <authorList>
            <person name="Goeker M."/>
        </authorList>
    </citation>
    <scope>NUCLEOTIDE SEQUENCE [LARGE SCALE GENOMIC DNA]</scope>
    <source>
        <strain evidence="3 4">DSM 24525</strain>
    </source>
</reference>
<dbReference type="Pfam" id="PF13414">
    <property type="entry name" value="TPR_11"/>
    <property type="match status" value="1"/>
</dbReference>
<feature type="domain" description="Glycosyl transferase family 1" evidence="2">
    <location>
        <begin position="363"/>
        <end position="516"/>
    </location>
</feature>
<evidence type="ECO:0000313" key="4">
    <source>
        <dbReference type="Proteomes" id="UP000249688"/>
    </source>
</evidence>
<dbReference type="PANTHER" id="PTHR46401">
    <property type="entry name" value="GLYCOSYLTRANSFERASE WBBK-RELATED"/>
    <property type="match status" value="1"/>
</dbReference>
<evidence type="ECO:0000313" key="3">
    <source>
        <dbReference type="EMBL" id="PZW49069.1"/>
    </source>
</evidence>
<keyword evidence="3" id="KW-0808">Transferase</keyword>
<dbReference type="PANTHER" id="PTHR46401:SF8">
    <property type="entry name" value="BLL6006 PROTEIN"/>
    <property type="match status" value="1"/>
</dbReference>
<dbReference type="RefSeq" id="WP_111396780.1">
    <property type="nucleotide sequence ID" value="NZ_QKYU01000003.1"/>
</dbReference>
<evidence type="ECO:0000259" key="2">
    <source>
        <dbReference type="Pfam" id="PF00534"/>
    </source>
</evidence>
<comment type="caution">
    <text evidence="3">The sequence shown here is derived from an EMBL/GenBank/DDBJ whole genome shotgun (WGS) entry which is preliminary data.</text>
</comment>
<evidence type="ECO:0000256" key="1">
    <source>
        <dbReference type="PROSITE-ProRule" id="PRU00339"/>
    </source>
</evidence>
<proteinExistence type="predicted"/>
<feature type="repeat" description="TPR" evidence="1">
    <location>
        <begin position="41"/>
        <end position="74"/>
    </location>
</feature>
<dbReference type="Gene3D" id="1.25.40.10">
    <property type="entry name" value="Tetratricopeptide repeat domain"/>
    <property type="match status" value="1"/>
</dbReference>
<keyword evidence="4" id="KW-1185">Reference proteome</keyword>
<dbReference type="AlphaFoldDB" id="A0A2W7INJ4"/>
<organism evidence="3 4">
    <name type="scientific">Humitalea rosea</name>
    <dbReference type="NCBI Taxonomy" id="990373"/>
    <lineage>
        <taxon>Bacteria</taxon>
        <taxon>Pseudomonadati</taxon>
        <taxon>Pseudomonadota</taxon>
        <taxon>Alphaproteobacteria</taxon>
        <taxon>Acetobacterales</taxon>
        <taxon>Roseomonadaceae</taxon>
        <taxon>Humitalea</taxon>
    </lineage>
</organism>
<dbReference type="Pfam" id="PF00534">
    <property type="entry name" value="Glycos_transf_1"/>
    <property type="match status" value="1"/>
</dbReference>
<dbReference type="SMART" id="SM00028">
    <property type="entry name" value="TPR"/>
    <property type="match status" value="2"/>
</dbReference>
<dbReference type="SUPFAM" id="SSF53756">
    <property type="entry name" value="UDP-Glycosyltransferase/glycogen phosphorylase"/>
    <property type="match status" value="1"/>
</dbReference>